<accession>A0A224V4D7</accession>
<dbReference type="Proteomes" id="UP000214739">
    <property type="component" value="Unassembled WGS sequence"/>
</dbReference>
<reference evidence="2 4" key="2">
    <citation type="journal article" date="2019" name="Appl. Microbiol. Biotechnol.">
        <title>Uncovering carbohydrate metabolism through a genotype-phenotype association study of 56 lactic acid bacteria genomes.</title>
        <authorList>
            <person name="Buron-Moles G."/>
            <person name="Chailyan A."/>
            <person name="Dolejs I."/>
            <person name="Forster J."/>
            <person name="Miks M.H."/>
        </authorList>
    </citation>
    <scope>NUCLEOTIDE SEQUENCE [LARGE SCALE GENOMIC DNA]</scope>
    <source>
        <strain evidence="2 4">DSM 10551</strain>
    </source>
</reference>
<dbReference type="EMBL" id="PUFL01000056">
    <property type="protein sequence ID" value="TDG91186.1"/>
    <property type="molecule type" value="Genomic_DNA"/>
</dbReference>
<reference evidence="2" key="3">
    <citation type="submission" date="2019-02" db="EMBL/GenBank/DDBJ databases">
        <authorList>
            <person name="Buron G."/>
            <person name="Chaylann A."/>
            <person name="Dolejs I."/>
            <person name="Forster J."/>
            <person name="Miks M.H."/>
        </authorList>
    </citation>
    <scope>NUCLEOTIDE SEQUENCE</scope>
    <source>
        <strain evidence="2">DSM 10551</strain>
    </source>
</reference>
<evidence type="ECO:0000313" key="1">
    <source>
        <dbReference type="EMBL" id="GAW71818.1"/>
    </source>
</evidence>
<dbReference type="EMBL" id="BDGB01000044">
    <property type="protein sequence ID" value="GAW71818.1"/>
    <property type="molecule type" value="Genomic_DNA"/>
</dbReference>
<sequence length="246" mass="28831">MNYVDYLTPVGKRVHGEYLQLNNLIESHIQKTSKSLDIHWKNVDGLIAINGTKIKTAVLDCKLGIIGVPQTPLHLLKKSLCNYPVLSYRQLKLVNSYLKIFEYRPFVYGGMGFAPLKASKKRNKSWICTTNIESVAEMNQPNTMEITFEQCSHPIQVQVSDYFLKERKREVSQVQRFHDAFHAQYEVASTDQFQNTYSQFKYGTFPEDPMHFEFFVLKETIRRTLEMLEYEYTDKMLVEMAKKQME</sequence>
<dbReference type="Pfam" id="PF06338">
    <property type="entry name" value="ComK"/>
    <property type="match status" value="1"/>
</dbReference>
<comment type="caution">
    <text evidence="1">The sequence shown here is derived from an EMBL/GenBank/DDBJ whole genome shotgun (WGS) entry which is preliminary data.</text>
</comment>
<protein>
    <submittedName>
        <fullName evidence="1">Uncharacterized protein</fullName>
    </submittedName>
</protein>
<evidence type="ECO:0000313" key="2">
    <source>
        <dbReference type="EMBL" id="TDG91186.1"/>
    </source>
</evidence>
<dbReference type="OrthoDB" id="2320498at2"/>
<dbReference type="RefSeq" id="WP_057962475.1">
    <property type="nucleotide sequence ID" value="NZ_BAAAXO010000080.1"/>
</dbReference>
<name>A0A224V4D7_9LACO</name>
<dbReference type="InterPro" id="IPR010461">
    <property type="entry name" value="ComK"/>
</dbReference>
<reference evidence="1 3" key="1">
    <citation type="journal article" date="2017" name="Biosci Microbiota Food Health">
        <title>Genomic characterization reconfirms the taxonomic status of Lactobacillus parakefiri.</title>
        <authorList>
            <person name="Tanizawa Y."/>
            <person name="Kobayashi H."/>
            <person name="Kaminuma E."/>
            <person name="Sakamoto M."/>
            <person name="Ohkuma M."/>
            <person name="Nakamura Y."/>
            <person name="Arita M."/>
            <person name="Tohno M."/>
        </authorList>
    </citation>
    <scope>NUCLEOTIDE SEQUENCE [LARGE SCALE GENOMIC DNA]</scope>
    <source>
        <strain evidence="1 3">JCM 8573</strain>
    </source>
</reference>
<dbReference type="Proteomes" id="UP000294668">
    <property type="component" value="Unassembled WGS sequence"/>
</dbReference>
<evidence type="ECO:0000313" key="4">
    <source>
        <dbReference type="Proteomes" id="UP000294668"/>
    </source>
</evidence>
<organism evidence="1 3">
    <name type="scientific">Lentilactobacillus parakefiri</name>
    <dbReference type="NCBI Taxonomy" id="152332"/>
    <lineage>
        <taxon>Bacteria</taxon>
        <taxon>Bacillati</taxon>
        <taxon>Bacillota</taxon>
        <taxon>Bacilli</taxon>
        <taxon>Lactobacillales</taxon>
        <taxon>Lactobacillaceae</taxon>
        <taxon>Lentilactobacillus</taxon>
    </lineage>
</organism>
<dbReference type="AlphaFoldDB" id="A0A224V4D7"/>
<proteinExistence type="predicted"/>
<evidence type="ECO:0000313" key="3">
    <source>
        <dbReference type="Proteomes" id="UP000214739"/>
    </source>
</evidence>
<keyword evidence="4" id="KW-1185">Reference proteome</keyword>
<gene>
    <name evidence="2" type="ORF">C5L28_002388</name>
    <name evidence="1" type="ORF">LPKJCM_00921</name>
</gene>